<keyword evidence="2" id="KW-0378">Hydrolase</keyword>
<dbReference type="PANTHER" id="PTHR12131">
    <property type="entry name" value="ATP-DEPENDENT RNA AND DNA HELICASE"/>
    <property type="match status" value="1"/>
</dbReference>
<accession>A0ABC8IVB0</accession>
<protein>
    <submittedName>
        <fullName evidence="7">Uncharacterized protein</fullName>
    </submittedName>
</protein>
<dbReference type="PANTHER" id="PTHR12131:SF25">
    <property type="entry name" value="DEXH-BOX ATP-DEPENDENT RNA HELICASE DEXH9"/>
    <property type="match status" value="1"/>
</dbReference>
<keyword evidence="8" id="KW-1185">Reference proteome</keyword>
<evidence type="ECO:0000256" key="4">
    <source>
        <dbReference type="ARBA" id="ARBA00022840"/>
    </source>
</evidence>
<gene>
    <name evidence="7" type="ORF">ERUC_LOCUS3269</name>
</gene>
<keyword evidence="4" id="KW-0067">ATP-binding</keyword>
<keyword evidence="3" id="KW-0347">Helicase</keyword>
<evidence type="ECO:0000256" key="2">
    <source>
        <dbReference type="ARBA" id="ARBA00022801"/>
    </source>
</evidence>
<proteinExistence type="predicted"/>
<dbReference type="InterPro" id="IPR025696">
    <property type="entry name" value="Beta-barrel_MTR4"/>
</dbReference>
<dbReference type="AlphaFoldDB" id="A0ABC8IVB0"/>
<dbReference type="EMBL" id="CAKOAT010057377">
    <property type="protein sequence ID" value="CAH8302776.1"/>
    <property type="molecule type" value="Genomic_DNA"/>
</dbReference>
<evidence type="ECO:0000313" key="8">
    <source>
        <dbReference type="Proteomes" id="UP001642260"/>
    </source>
</evidence>
<name>A0ABC8IVB0_ERUVS</name>
<dbReference type="GO" id="GO:0004386">
    <property type="term" value="F:helicase activity"/>
    <property type="evidence" value="ECO:0007669"/>
    <property type="project" value="UniProtKB-KW"/>
</dbReference>
<dbReference type="Pfam" id="PF13234">
    <property type="entry name" value="MTR4_beta-barrel"/>
    <property type="match status" value="1"/>
</dbReference>
<organism evidence="7 8">
    <name type="scientific">Eruca vesicaria subsp. sativa</name>
    <name type="common">Garden rocket</name>
    <name type="synonym">Eruca sativa</name>
    <dbReference type="NCBI Taxonomy" id="29727"/>
    <lineage>
        <taxon>Eukaryota</taxon>
        <taxon>Viridiplantae</taxon>
        <taxon>Streptophyta</taxon>
        <taxon>Embryophyta</taxon>
        <taxon>Tracheophyta</taxon>
        <taxon>Spermatophyta</taxon>
        <taxon>Magnoliopsida</taxon>
        <taxon>eudicotyledons</taxon>
        <taxon>Gunneridae</taxon>
        <taxon>Pentapetalae</taxon>
        <taxon>rosids</taxon>
        <taxon>malvids</taxon>
        <taxon>Brassicales</taxon>
        <taxon>Brassicaceae</taxon>
        <taxon>Brassiceae</taxon>
        <taxon>Eruca</taxon>
    </lineage>
</organism>
<feature type="domain" description="Exosome RNA helicase MTR4-like beta-barrel" evidence="5">
    <location>
        <begin position="101"/>
        <end position="305"/>
    </location>
</feature>
<dbReference type="Proteomes" id="UP001642260">
    <property type="component" value="Unassembled WGS sequence"/>
</dbReference>
<dbReference type="Pfam" id="PF21408">
    <property type="entry name" value="MTR4-like_stalk"/>
    <property type="match status" value="1"/>
</dbReference>
<dbReference type="Gene3D" id="1.20.1500.20">
    <property type="match status" value="2"/>
</dbReference>
<evidence type="ECO:0000259" key="5">
    <source>
        <dbReference type="Pfam" id="PF13234"/>
    </source>
</evidence>
<keyword evidence="1" id="KW-0547">Nucleotide-binding</keyword>
<sequence>MEPAVAKSMLKGSADSLNSAFHLSYNMLLNQLRSEDGDPENLLRNSFFQFQADRAIEKQIKSLQEESNSMVIEEEESLKNYYNLILQYKSLKKDIREIVFSPKYCLPFLVPKRAVCLDCTNDDGESQSFSIEDQDTWGVIMKFNKVKNLSEDDDNRRPEDANYTVDVLARCLVGRDGAGKKKIRPVPFKERGEPIVVSVPLSQIKSLSSAIMNIPKDYLQLEARENALKKVSELLSRHPDGIPLDPEVDMKIQSSSYEKTVRRLEALENLFKKHKIAKSPLIAQKLKVLHMKEELTTKIKSLKKAV</sequence>
<evidence type="ECO:0000256" key="3">
    <source>
        <dbReference type="ARBA" id="ARBA00022806"/>
    </source>
</evidence>
<dbReference type="InterPro" id="IPR048392">
    <property type="entry name" value="MTR4-like_stalk"/>
</dbReference>
<comment type="caution">
    <text evidence="7">The sequence shown here is derived from an EMBL/GenBank/DDBJ whole genome shotgun (WGS) entry which is preliminary data.</text>
</comment>
<evidence type="ECO:0000313" key="7">
    <source>
        <dbReference type="EMBL" id="CAH8302776.1"/>
    </source>
</evidence>
<dbReference type="GO" id="GO:0016787">
    <property type="term" value="F:hydrolase activity"/>
    <property type="evidence" value="ECO:0007669"/>
    <property type="project" value="UniProtKB-KW"/>
</dbReference>
<feature type="domain" description="Exosome RNA helicase MTR4-like stalk" evidence="6">
    <location>
        <begin position="40"/>
        <end position="99"/>
    </location>
</feature>
<reference evidence="7 8" key="1">
    <citation type="submission" date="2022-03" db="EMBL/GenBank/DDBJ databases">
        <authorList>
            <person name="Macdonald S."/>
            <person name="Ahmed S."/>
            <person name="Newling K."/>
        </authorList>
    </citation>
    <scope>NUCLEOTIDE SEQUENCE [LARGE SCALE GENOMIC DNA]</scope>
</reference>
<dbReference type="GO" id="GO:0005524">
    <property type="term" value="F:ATP binding"/>
    <property type="evidence" value="ECO:0007669"/>
    <property type="project" value="UniProtKB-KW"/>
</dbReference>
<dbReference type="InterPro" id="IPR050699">
    <property type="entry name" value="RNA-DNA_Helicase"/>
</dbReference>
<evidence type="ECO:0000256" key="1">
    <source>
        <dbReference type="ARBA" id="ARBA00022741"/>
    </source>
</evidence>
<evidence type="ECO:0000259" key="6">
    <source>
        <dbReference type="Pfam" id="PF21408"/>
    </source>
</evidence>